<feature type="coiled-coil region" evidence="1">
    <location>
        <begin position="70"/>
        <end position="104"/>
    </location>
</feature>
<evidence type="ECO:0000313" key="3">
    <source>
        <dbReference type="EMBL" id="OEK52589.1"/>
    </source>
</evidence>
<comment type="caution">
    <text evidence="3">The sequence shown here is derived from an EMBL/GenBank/DDBJ whole genome shotgun (WGS) entry which is preliminary data.</text>
</comment>
<keyword evidence="1" id="KW-0175">Coiled coil</keyword>
<dbReference type="RefSeq" id="WP_065339285.1">
    <property type="nucleotide sequence ID" value="NZ_CBCPHY010000011.1"/>
</dbReference>
<evidence type="ECO:0000256" key="1">
    <source>
        <dbReference type="SAM" id="Coils"/>
    </source>
</evidence>
<organism evidence="3 4">
    <name type="scientific">Staphylococcus equorum</name>
    <dbReference type="NCBI Taxonomy" id="246432"/>
    <lineage>
        <taxon>Bacteria</taxon>
        <taxon>Bacillati</taxon>
        <taxon>Bacillota</taxon>
        <taxon>Bacilli</taxon>
        <taxon>Bacillales</taxon>
        <taxon>Staphylococcaceae</taxon>
        <taxon>Staphylococcus</taxon>
    </lineage>
</organism>
<dbReference type="AlphaFoldDB" id="A0AAP7ICL7"/>
<accession>A0AAP7ICL7</accession>
<reference evidence="4" key="1">
    <citation type="submission" date="2015-11" db="EMBL/GenBank/DDBJ databases">
        <title>Genomic diversity of Staphylococcus saprophyticus strains from urinary tract infections, animal surfaces, and fermented foods.</title>
        <authorList>
            <person name="Wolfe B.E."/>
        </authorList>
    </citation>
    <scope>NUCLEOTIDE SEQUENCE [LARGE SCALE GENOMIC DNA]</scope>
    <source>
        <strain evidence="4">738_7</strain>
    </source>
</reference>
<dbReference type="Pfam" id="PF04394">
    <property type="entry name" value="DUF536"/>
    <property type="match status" value="1"/>
</dbReference>
<protein>
    <recommendedName>
        <fullName evidence="2">Regulator of chromosome segregation-like C-terminal domain-containing protein</fullName>
    </recommendedName>
</protein>
<gene>
    <name evidence="3" type="ORF">ASS94_11475</name>
</gene>
<proteinExistence type="predicted"/>
<dbReference type="InterPro" id="IPR007489">
    <property type="entry name" value="RocS-like_C"/>
</dbReference>
<feature type="domain" description="Regulator of chromosome segregation-like C-terminal" evidence="2">
    <location>
        <begin position="82"/>
        <end position="119"/>
    </location>
</feature>
<dbReference type="EMBL" id="LNPX01000049">
    <property type="protein sequence ID" value="OEK52589.1"/>
    <property type="molecule type" value="Genomic_DNA"/>
</dbReference>
<evidence type="ECO:0000313" key="4">
    <source>
        <dbReference type="Proteomes" id="UP000095464"/>
    </source>
</evidence>
<name>A0AAP7ICL7_9STAP</name>
<evidence type="ECO:0000259" key="2">
    <source>
        <dbReference type="Pfam" id="PF04394"/>
    </source>
</evidence>
<dbReference type="Proteomes" id="UP000095464">
    <property type="component" value="Unassembled WGS sequence"/>
</dbReference>
<sequence length="171" mass="20672">MKSFKKASEELQITKQTLTSWIEEINESHNIIWKNKTRYLDEIVINKLKQHKNIENKYTSSSGKDNIDLLEILQKENDLLVKQLSMKDEQINNLTRLIDQQQQLTISDKKEREELKYELKIALNQLEYSEKTSDYYEFEENERQDSSHHEYKDIQNTQTHKKSLWRYLFGK</sequence>